<dbReference type="KEGG" id="kmx:KLMA_10652"/>
<dbReference type="GeneID" id="34714307"/>
<name>W0T856_KLUMD</name>
<protein>
    <submittedName>
        <fullName evidence="1">Uncharacterized protein</fullName>
    </submittedName>
</protein>
<dbReference type="OrthoDB" id="4038264at2759"/>
<evidence type="ECO:0000313" key="2">
    <source>
        <dbReference type="Proteomes" id="UP000065495"/>
    </source>
</evidence>
<organism evidence="1 2">
    <name type="scientific">Kluyveromyces marxianus (strain DMKU3-1042 / BCC 29191 / NBRC 104275)</name>
    <name type="common">Yeast</name>
    <name type="synonym">Candida kefyr</name>
    <dbReference type="NCBI Taxonomy" id="1003335"/>
    <lineage>
        <taxon>Eukaryota</taxon>
        <taxon>Fungi</taxon>
        <taxon>Dikarya</taxon>
        <taxon>Ascomycota</taxon>
        <taxon>Saccharomycotina</taxon>
        <taxon>Saccharomycetes</taxon>
        <taxon>Saccharomycetales</taxon>
        <taxon>Saccharomycetaceae</taxon>
        <taxon>Kluyveromyces</taxon>
    </lineage>
</organism>
<proteinExistence type="predicted"/>
<dbReference type="RefSeq" id="XP_022674164.1">
    <property type="nucleotide sequence ID" value="XM_022822332.1"/>
</dbReference>
<reference evidence="1 2" key="1">
    <citation type="journal article" date="2015" name="Biotechnol. Biofuels">
        <title>Genetic basis of the highly efficient yeast Kluyveromyces marxianus: complete genome sequence and transcriptome analyses.</title>
        <authorList>
            <person name="Lertwattanasakul N."/>
            <person name="Kosaka T."/>
            <person name="Hosoyama A."/>
            <person name="Suzuki Y."/>
            <person name="Rodrussamee N."/>
            <person name="Matsutani M."/>
            <person name="Murata M."/>
            <person name="Fujimoto N."/>
            <person name="Suprayogi"/>
            <person name="Tsuchikane K."/>
            <person name="Limtong S."/>
            <person name="Fujita N."/>
            <person name="Yamada M."/>
        </authorList>
    </citation>
    <scope>NUCLEOTIDE SEQUENCE [LARGE SCALE GENOMIC DNA]</scope>
    <source>
        <strain evidence="2">DMKU3-1042 / BCC 29191 / NBRC 104275</strain>
    </source>
</reference>
<accession>W0T856</accession>
<evidence type="ECO:0000313" key="1">
    <source>
        <dbReference type="EMBL" id="BAO38274.1"/>
    </source>
</evidence>
<dbReference type="Proteomes" id="UP000065495">
    <property type="component" value="Chromosome 1"/>
</dbReference>
<sequence length="165" mass="18594">MRTNGDDFVDQVIDGQDTVLTQASFNDSVVGQWDSLLVDLTETSLVDQLSDSRVGWVTVSNVWFNQLQQFRSSLGDLDESTRVDLVQSQQLQNLSWLWWDLVDTLDSDNEDQLGFSWNVVRRVSLSFSLSIDDSSFSGFVFLLVSSVSFQNGSSLFLVSLISIDY</sequence>
<dbReference type="VEuPathDB" id="FungiDB:KLMA_10652"/>
<gene>
    <name evidence="1" type="ORF">KLMA_10652</name>
</gene>
<dbReference type="EMBL" id="AP012213">
    <property type="protein sequence ID" value="BAO38274.1"/>
    <property type="molecule type" value="Genomic_DNA"/>
</dbReference>
<dbReference type="AlphaFoldDB" id="W0T856"/>